<dbReference type="InterPro" id="IPR008967">
    <property type="entry name" value="p53-like_TF_DNA-bd_sf"/>
</dbReference>
<feature type="region of interest" description="Disordered" evidence="6">
    <location>
        <begin position="120"/>
        <end position="143"/>
    </location>
</feature>
<evidence type="ECO:0000256" key="5">
    <source>
        <dbReference type="PROSITE-ProRule" id="PRU00201"/>
    </source>
</evidence>
<dbReference type="InterPro" id="IPR036960">
    <property type="entry name" value="T-box_sf"/>
</dbReference>
<dbReference type="Proteomes" id="UP001165289">
    <property type="component" value="Unassembled WGS sequence"/>
</dbReference>
<dbReference type="EMBL" id="JAKMXF010000266">
    <property type="protein sequence ID" value="KAI6653622.1"/>
    <property type="molecule type" value="Genomic_DNA"/>
</dbReference>
<evidence type="ECO:0000313" key="9">
    <source>
        <dbReference type="Proteomes" id="UP001165289"/>
    </source>
</evidence>
<keyword evidence="1" id="KW-0805">Transcription regulation</keyword>
<dbReference type="GO" id="GO:0005634">
    <property type="term" value="C:nucleus"/>
    <property type="evidence" value="ECO:0007669"/>
    <property type="project" value="UniProtKB-SubCell"/>
</dbReference>
<sequence>MRHIMWLSSDILIHSNLSKGINMSESHGSVSQDYQSDTSTSENNPHFSFEQSPTLLSPSSLFGVQKNTNTENSIKQTSRMNIVELQYKGDTDHVKQEIVMEDSSVFLACEDKPCILGVDHGNELDSSDSGDHSESEKVTPITSTGNKLQVVECPQFIHRNNGVLDINNITQSVSVDRPCQGQLTASDGDITVVLANSDMWSQFDAYGTEMVLTKRGRRMFPYIEVNIRSGLDLDKDYILLMDMNPYDDHRYKFHDGNWIPSMKADPPPVSMMYIHSDSPQKGSFWLSHTISFRKLKLTNCDSRKGHILLNTQHKYTPRLHIVQGSDTNNITGPSLRTFSFSHTSFVTVSTYKNFQITQLKVDNNPFAKHFRNSYHTTKRVMKIAEIEGFANASSNQYTPQTNIESMQKHIQFIKQAAPTTNNPISIENTATTKTHTLLHVDPTHTFSYTTSSSPEAQIINTNTHFVHDQSPIVTMIPNGTGYAINALPSKQGSIFFQGSHQTRKSPTQEGIETKKLRLDNSPVQIHPPSSFISIAQPTQLPVQLPQTLGIQNSTGSIQIIANRNTSSTQQISDLQPIFTTAPQPPDCIVTHDNITRNNTKTLSGVQIIQNRPQGPILSSNPHFTTNQLQTTQIIQNNGHFSPTQIPDTAKSSQSDLSSCQTTYSLPNGTGSYVMAYLPILLPCNKEANGTSNECAPNNIPILASLPTGVNFQASSIPSVIPS</sequence>
<dbReference type="SUPFAM" id="SSF49417">
    <property type="entry name" value="p53-like transcription factors"/>
    <property type="match status" value="1"/>
</dbReference>
<dbReference type="PANTHER" id="PTHR11267">
    <property type="entry name" value="T-BOX PROTEIN-RELATED"/>
    <property type="match status" value="1"/>
</dbReference>
<comment type="caution">
    <text evidence="5">Lacks conserved residue(s) required for the propagation of feature annotation.</text>
</comment>
<dbReference type="SMART" id="SM00425">
    <property type="entry name" value="TBOX"/>
    <property type="match status" value="1"/>
</dbReference>
<dbReference type="Pfam" id="PF00907">
    <property type="entry name" value="T-box"/>
    <property type="match status" value="1"/>
</dbReference>
<dbReference type="InterPro" id="IPR046360">
    <property type="entry name" value="T-box_DNA-bd"/>
</dbReference>
<dbReference type="GO" id="GO:0001708">
    <property type="term" value="P:cell fate specification"/>
    <property type="evidence" value="ECO:0007669"/>
    <property type="project" value="TreeGrafter"/>
</dbReference>
<gene>
    <name evidence="8" type="ORF">LOD99_3517</name>
</gene>
<keyword evidence="4 5" id="KW-0539">Nucleus</keyword>
<comment type="subcellular location">
    <subcellularLocation>
        <location evidence="5">Nucleus</location>
    </subcellularLocation>
</comment>
<dbReference type="Gene3D" id="2.60.40.820">
    <property type="entry name" value="Transcription factor, T-box"/>
    <property type="match status" value="1"/>
</dbReference>
<evidence type="ECO:0000256" key="1">
    <source>
        <dbReference type="ARBA" id="ARBA00023015"/>
    </source>
</evidence>
<keyword evidence="9" id="KW-1185">Reference proteome</keyword>
<feature type="domain" description="T-box" evidence="7">
    <location>
        <begin position="194"/>
        <end position="372"/>
    </location>
</feature>
<keyword evidence="3" id="KW-0804">Transcription</keyword>
<comment type="caution">
    <text evidence="8">The sequence shown here is derived from an EMBL/GenBank/DDBJ whole genome shotgun (WGS) entry which is preliminary data.</text>
</comment>
<dbReference type="InterPro" id="IPR001699">
    <property type="entry name" value="TF_T-box"/>
</dbReference>
<evidence type="ECO:0000256" key="6">
    <source>
        <dbReference type="SAM" id="MobiDB-lite"/>
    </source>
</evidence>
<dbReference type="PROSITE" id="PS50252">
    <property type="entry name" value="TBOX_3"/>
    <property type="match status" value="1"/>
</dbReference>
<dbReference type="PRINTS" id="PR00937">
    <property type="entry name" value="TBOX"/>
</dbReference>
<dbReference type="GO" id="GO:0000785">
    <property type="term" value="C:chromatin"/>
    <property type="evidence" value="ECO:0007669"/>
    <property type="project" value="TreeGrafter"/>
</dbReference>
<accession>A0AAV7JXL8</accession>
<evidence type="ECO:0000256" key="3">
    <source>
        <dbReference type="ARBA" id="ARBA00023163"/>
    </source>
</evidence>
<keyword evidence="2 5" id="KW-0238">DNA-binding</keyword>
<evidence type="ECO:0000313" key="8">
    <source>
        <dbReference type="EMBL" id="KAI6653622.1"/>
    </source>
</evidence>
<name>A0AAV7JXL8_9METZ</name>
<dbReference type="AlphaFoldDB" id="A0AAV7JXL8"/>
<protein>
    <submittedName>
        <fullName evidence="8">T-Box (Tbx) transcription factor</fullName>
    </submittedName>
</protein>
<evidence type="ECO:0000259" key="7">
    <source>
        <dbReference type="PROSITE" id="PS50252"/>
    </source>
</evidence>
<reference evidence="8 9" key="1">
    <citation type="journal article" date="2023" name="BMC Biol.">
        <title>The compact genome of the sponge Oopsacas minuta (Hexactinellida) is lacking key metazoan core genes.</title>
        <authorList>
            <person name="Santini S."/>
            <person name="Schenkelaars Q."/>
            <person name="Jourda C."/>
            <person name="Duchesne M."/>
            <person name="Belahbib H."/>
            <person name="Rocher C."/>
            <person name="Selva M."/>
            <person name="Riesgo A."/>
            <person name="Vervoort M."/>
            <person name="Leys S.P."/>
            <person name="Kodjabachian L."/>
            <person name="Le Bivic A."/>
            <person name="Borchiellini C."/>
            <person name="Claverie J.M."/>
            <person name="Renard E."/>
        </authorList>
    </citation>
    <scope>NUCLEOTIDE SEQUENCE [LARGE SCALE GENOMIC DNA]</scope>
    <source>
        <strain evidence="8">SPO-2</strain>
    </source>
</reference>
<dbReference type="GO" id="GO:0000978">
    <property type="term" value="F:RNA polymerase II cis-regulatory region sequence-specific DNA binding"/>
    <property type="evidence" value="ECO:0007669"/>
    <property type="project" value="InterPro"/>
</dbReference>
<evidence type="ECO:0000256" key="2">
    <source>
        <dbReference type="ARBA" id="ARBA00023125"/>
    </source>
</evidence>
<dbReference type="PANTHER" id="PTHR11267:SF181">
    <property type="entry name" value="OPTOMOTOR-BLIND PROTEIN"/>
    <property type="match status" value="1"/>
</dbReference>
<feature type="region of interest" description="Disordered" evidence="6">
    <location>
        <begin position="24"/>
        <end position="52"/>
    </location>
</feature>
<dbReference type="GO" id="GO:0045893">
    <property type="term" value="P:positive regulation of DNA-templated transcription"/>
    <property type="evidence" value="ECO:0007669"/>
    <property type="project" value="InterPro"/>
</dbReference>
<evidence type="ECO:0000256" key="4">
    <source>
        <dbReference type="ARBA" id="ARBA00023242"/>
    </source>
</evidence>
<dbReference type="GO" id="GO:0000981">
    <property type="term" value="F:DNA-binding transcription factor activity, RNA polymerase II-specific"/>
    <property type="evidence" value="ECO:0007669"/>
    <property type="project" value="TreeGrafter"/>
</dbReference>
<proteinExistence type="predicted"/>
<organism evidence="8 9">
    <name type="scientific">Oopsacas minuta</name>
    <dbReference type="NCBI Taxonomy" id="111878"/>
    <lineage>
        <taxon>Eukaryota</taxon>
        <taxon>Metazoa</taxon>
        <taxon>Porifera</taxon>
        <taxon>Hexactinellida</taxon>
        <taxon>Hexasterophora</taxon>
        <taxon>Lyssacinosida</taxon>
        <taxon>Leucopsacidae</taxon>
        <taxon>Oopsacas</taxon>
    </lineage>
</organism>